<dbReference type="CDD" id="cd06580">
    <property type="entry name" value="TM_PBP1_transp_TpRbsC_like"/>
    <property type="match status" value="1"/>
</dbReference>
<proteinExistence type="predicted"/>
<comment type="subcellular location">
    <subcellularLocation>
        <location evidence="1">Cell membrane</location>
        <topology evidence="1">Multi-pass membrane protein</topology>
    </subcellularLocation>
</comment>
<evidence type="ECO:0000256" key="1">
    <source>
        <dbReference type="ARBA" id="ARBA00004651"/>
    </source>
</evidence>
<dbReference type="InterPro" id="IPR001851">
    <property type="entry name" value="ABC_transp_permease"/>
</dbReference>
<dbReference type="AlphaFoldDB" id="A0A2R7Y1R6"/>
<keyword evidence="5 6" id="KW-0472">Membrane</keyword>
<gene>
    <name evidence="7" type="ORF">B7O98_09275</name>
</gene>
<evidence type="ECO:0000256" key="5">
    <source>
        <dbReference type="ARBA" id="ARBA00023136"/>
    </source>
</evidence>
<evidence type="ECO:0000256" key="4">
    <source>
        <dbReference type="ARBA" id="ARBA00022989"/>
    </source>
</evidence>
<sequence>MNKMNLSPVIALLDSALRLGTPIALTAIGELIAEKSGVVNIGIEGIMVIGAFASVVATYATGDPIIGVLVGVAIGALLGFLHGTLSTYLYADQIIVGMGIIFFGYGITAVGNAIIWGQPGFSVGVSTISHLVVRVGEASVSISPIFFLTIVLAILTYFVLKYTWVGLRLRSVGEDPEVADVLGINVFRLRLYATVVGGALTGLAGAYLGVDWGGRFVSYMSAGRGFIALAAIIVGGWEPLITLLASYLFGFFDALQLTLAQLYGKQVPPQLFQMIPYIATVVVFALFFRKARPPAAIARPYRRE</sequence>
<feature type="transmembrane region" description="Helical" evidence="6">
    <location>
        <begin position="270"/>
        <end position="288"/>
    </location>
</feature>
<evidence type="ECO:0000313" key="8">
    <source>
        <dbReference type="Proteomes" id="UP000244093"/>
    </source>
</evidence>
<evidence type="ECO:0000256" key="6">
    <source>
        <dbReference type="SAM" id="Phobius"/>
    </source>
</evidence>
<dbReference type="Pfam" id="PF02653">
    <property type="entry name" value="BPD_transp_2"/>
    <property type="match status" value="1"/>
</dbReference>
<evidence type="ECO:0000256" key="2">
    <source>
        <dbReference type="ARBA" id="ARBA00022475"/>
    </source>
</evidence>
<evidence type="ECO:0008006" key="9">
    <source>
        <dbReference type="Google" id="ProtNLM"/>
    </source>
</evidence>
<dbReference type="EMBL" id="NBVN01000010">
    <property type="protein sequence ID" value="PUA31481.1"/>
    <property type="molecule type" value="Genomic_DNA"/>
</dbReference>
<dbReference type="GO" id="GO:0005886">
    <property type="term" value="C:plasma membrane"/>
    <property type="evidence" value="ECO:0007669"/>
    <property type="project" value="UniProtKB-SubCell"/>
</dbReference>
<keyword evidence="3 6" id="KW-0812">Transmembrane</keyword>
<keyword evidence="4 6" id="KW-1133">Transmembrane helix</keyword>
<protein>
    <recommendedName>
        <fullName evidence="9">ABC transporter permease</fullName>
    </recommendedName>
</protein>
<dbReference type="GO" id="GO:0022857">
    <property type="term" value="F:transmembrane transporter activity"/>
    <property type="evidence" value="ECO:0007669"/>
    <property type="project" value="InterPro"/>
</dbReference>
<accession>A0A2R7Y1R6</accession>
<comment type="caution">
    <text evidence="7">The sequence shown here is derived from an EMBL/GenBank/DDBJ whole genome shotgun (WGS) entry which is preliminary data.</text>
</comment>
<feature type="transmembrane region" description="Helical" evidence="6">
    <location>
        <begin position="37"/>
        <end position="59"/>
    </location>
</feature>
<keyword evidence="2" id="KW-1003">Cell membrane</keyword>
<name>A0A2R7Y1R6_9CREN</name>
<reference evidence="7" key="2">
    <citation type="journal article" date="2018" name="Syst. Appl. Microbiol.">
        <title>A new symbiotic nanoarchaeote (Candidatus Nanoclepta minutus) and its host (Zestosphaera tikiterensis gen. nov., sp. nov.) from a New Zealand hot spring.</title>
        <authorList>
            <person name="St John E."/>
            <person name="Liu Y."/>
            <person name="Podar M."/>
            <person name="Stott M.B."/>
            <person name="Meneghin J."/>
            <person name="Chen Z."/>
            <person name="Lagutin K."/>
            <person name="Mitchell K."/>
            <person name="Reysenbach A.L."/>
        </authorList>
    </citation>
    <scope>NUCLEOTIDE SEQUENCE [LARGE SCALE GENOMIC DNA]</scope>
    <source>
        <strain evidence="7">NZ3</strain>
    </source>
</reference>
<dbReference type="PANTHER" id="PTHR43370:SF1">
    <property type="entry name" value="GUANOSINE ABC TRANSPORTER PERMEASE PROTEIN NUPQ"/>
    <property type="match status" value="1"/>
</dbReference>
<feature type="transmembrane region" description="Helical" evidence="6">
    <location>
        <begin position="94"/>
        <end position="118"/>
    </location>
</feature>
<dbReference type="PANTHER" id="PTHR43370">
    <property type="entry name" value="SUGAR ABC TRANSPORTER INTEGRAL MEMBRANE PROTEIN-RELATED"/>
    <property type="match status" value="1"/>
</dbReference>
<reference evidence="7" key="1">
    <citation type="submission" date="2017-04" db="EMBL/GenBank/DDBJ databases">
        <authorList>
            <person name="Afonso C.L."/>
            <person name="Miller P.J."/>
            <person name="Scott M.A."/>
            <person name="Spackman E."/>
            <person name="Goraichik I."/>
            <person name="Dimitrov K.M."/>
            <person name="Suarez D.L."/>
            <person name="Swayne D.E."/>
        </authorList>
    </citation>
    <scope>NUCLEOTIDE SEQUENCE</scope>
    <source>
        <strain evidence="7">NZ3</strain>
    </source>
</reference>
<feature type="transmembrane region" description="Helical" evidence="6">
    <location>
        <begin position="138"/>
        <end position="160"/>
    </location>
</feature>
<dbReference type="Proteomes" id="UP000244093">
    <property type="component" value="Unassembled WGS sequence"/>
</dbReference>
<evidence type="ECO:0000256" key="3">
    <source>
        <dbReference type="ARBA" id="ARBA00022692"/>
    </source>
</evidence>
<evidence type="ECO:0000313" key="7">
    <source>
        <dbReference type="EMBL" id="PUA31481.1"/>
    </source>
</evidence>
<organism evidence="7 8">
    <name type="scientific">Zestosphaera tikiterensis</name>
    <dbReference type="NCBI Taxonomy" id="1973259"/>
    <lineage>
        <taxon>Archaea</taxon>
        <taxon>Thermoproteota</taxon>
        <taxon>Thermoprotei</taxon>
        <taxon>Desulfurococcales</taxon>
        <taxon>Desulfurococcaceae</taxon>
        <taxon>Zestosphaera</taxon>
    </lineage>
</organism>
<feature type="transmembrane region" description="Helical" evidence="6">
    <location>
        <begin position="65"/>
        <end position="82"/>
    </location>
</feature>